<reference evidence="8" key="1">
    <citation type="journal article" date="2020" name="mSystems">
        <title>Genome- and Community-Level Interaction Insights into Carbon Utilization and Element Cycling Functions of Hydrothermarchaeota in Hydrothermal Sediment.</title>
        <authorList>
            <person name="Zhou Z."/>
            <person name="Liu Y."/>
            <person name="Xu W."/>
            <person name="Pan J."/>
            <person name="Luo Z.H."/>
            <person name="Li M."/>
        </authorList>
    </citation>
    <scope>NUCLEOTIDE SEQUENCE [LARGE SCALE GENOMIC DNA]</scope>
    <source>
        <strain evidence="8">SpSt-897</strain>
    </source>
</reference>
<dbReference type="GO" id="GO:0008270">
    <property type="term" value="F:zinc ion binding"/>
    <property type="evidence" value="ECO:0007669"/>
    <property type="project" value="UniProtKB-KW"/>
</dbReference>
<keyword evidence="4" id="KW-0862">Zinc</keyword>
<feature type="domain" description="DnaK suppressor protein DksA N-terminal" evidence="7">
    <location>
        <begin position="6"/>
        <end position="76"/>
    </location>
</feature>
<evidence type="ECO:0000256" key="3">
    <source>
        <dbReference type="ARBA" id="ARBA00022771"/>
    </source>
</evidence>
<gene>
    <name evidence="8" type="primary">dksA</name>
    <name evidence="8" type="ORF">ENW96_04470</name>
</gene>
<dbReference type="InterPro" id="IPR012784">
    <property type="entry name" value="DksA_RNA_pol-bd"/>
</dbReference>
<feature type="domain" description="Zinc finger DksA/TraR C4-type" evidence="6">
    <location>
        <begin position="79"/>
        <end position="113"/>
    </location>
</feature>
<dbReference type="NCBIfam" id="TIGR02420">
    <property type="entry name" value="dksA"/>
    <property type="match status" value="1"/>
</dbReference>
<dbReference type="EMBL" id="DTMF01000119">
    <property type="protein sequence ID" value="HGF33632.1"/>
    <property type="molecule type" value="Genomic_DNA"/>
</dbReference>
<sequence>MEPERIEYFRNLLQERINELLGEADRTRNVMTGTGASPFPDPTDRATLETDRNFTLRIRDRERKLIMKIREALERIDAGTYGVCEICGGPISEKRLIARPVTTMCIDCKSRMEDLEKARGG</sequence>
<keyword evidence="1" id="KW-0963">Cytoplasm</keyword>
<dbReference type="PANTHER" id="PTHR33823">
    <property type="entry name" value="RNA POLYMERASE-BINDING TRANSCRIPTION FACTOR DKSA-RELATED"/>
    <property type="match status" value="1"/>
</dbReference>
<protein>
    <submittedName>
        <fullName evidence="8">RNA polymerase-binding protein DksA</fullName>
    </submittedName>
</protein>
<dbReference type="PANTHER" id="PTHR33823:SF2">
    <property type="entry name" value="RNA POLYMERASE-BINDING TRANSCRIPTION FACTOR DKSA"/>
    <property type="match status" value="1"/>
</dbReference>
<evidence type="ECO:0000259" key="6">
    <source>
        <dbReference type="Pfam" id="PF01258"/>
    </source>
</evidence>
<dbReference type="AlphaFoldDB" id="A0A7C3ZAN3"/>
<evidence type="ECO:0000313" key="8">
    <source>
        <dbReference type="EMBL" id="HGF33632.1"/>
    </source>
</evidence>
<organism evidence="8">
    <name type="scientific">Desulfobacca acetoxidans</name>
    <dbReference type="NCBI Taxonomy" id="60893"/>
    <lineage>
        <taxon>Bacteria</taxon>
        <taxon>Pseudomonadati</taxon>
        <taxon>Thermodesulfobacteriota</taxon>
        <taxon>Desulfobaccia</taxon>
        <taxon>Desulfobaccales</taxon>
        <taxon>Desulfobaccaceae</taxon>
        <taxon>Desulfobacca</taxon>
    </lineage>
</organism>
<dbReference type="InterPro" id="IPR020458">
    <property type="entry name" value="Znf_DskA_TraR_CS"/>
</dbReference>
<evidence type="ECO:0000256" key="1">
    <source>
        <dbReference type="ARBA" id="ARBA00022490"/>
    </source>
</evidence>
<dbReference type="Pfam" id="PF01258">
    <property type="entry name" value="zf-dskA_traR"/>
    <property type="match status" value="1"/>
</dbReference>
<dbReference type="SUPFAM" id="SSF109635">
    <property type="entry name" value="DnaK suppressor protein DksA, alpha-hairpin domain"/>
    <property type="match status" value="1"/>
</dbReference>
<dbReference type="PROSITE" id="PS01102">
    <property type="entry name" value="ZF_DKSA_1"/>
    <property type="match status" value="1"/>
</dbReference>
<accession>A0A7C3ZAN3</accession>
<dbReference type="PROSITE" id="PS51128">
    <property type="entry name" value="ZF_DKSA_2"/>
    <property type="match status" value="1"/>
</dbReference>
<evidence type="ECO:0000256" key="5">
    <source>
        <dbReference type="PROSITE-ProRule" id="PRU00510"/>
    </source>
</evidence>
<feature type="zinc finger region" description="dksA C4-type" evidence="5">
    <location>
        <begin position="84"/>
        <end position="108"/>
    </location>
</feature>
<keyword evidence="3" id="KW-0863">Zinc-finger</keyword>
<evidence type="ECO:0000256" key="4">
    <source>
        <dbReference type="ARBA" id="ARBA00022833"/>
    </source>
</evidence>
<keyword evidence="2" id="KW-0479">Metal-binding</keyword>
<name>A0A7C3ZAN3_9BACT</name>
<dbReference type="InterPro" id="IPR000962">
    <property type="entry name" value="Znf_DskA_TraR"/>
</dbReference>
<dbReference type="Pfam" id="PF21157">
    <property type="entry name" value="DksA_N"/>
    <property type="match status" value="1"/>
</dbReference>
<proteinExistence type="predicted"/>
<dbReference type="InterPro" id="IPR048489">
    <property type="entry name" value="DksA_N"/>
</dbReference>
<evidence type="ECO:0000259" key="7">
    <source>
        <dbReference type="Pfam" id="PF21157"/>
    </source>
</evidence>
<dbReference type="InterPro" id="IPR037187">
    <property type="entry name" value="DnaK_N"/>
</dbReference>
<dbReference type="SUPFAM" id="SSF57716">
    <property type="entry name" value="Glucocorticoid receptor-like (DNA-binding domain)"/>
    <property type="match status" value="1"/>
</dbReference>
<dbReference type="Gene3D" id="1.20.120.910">
    <property type="entry name" value="DksA, coiled-coil domain"/>
    <property type="match status" value="1"/>
</dbReference>
<evidence type="ECO:0000256" key="2">
    <source>
        <dbReference type="ARBA" id="ARBA00022723"/>
    </source>
</evidence>
<comment type="caution">
    <text evidence="8">The sequence shown here is derived from an EMBL/GenBank/DDBJ whole genome shotgun (WGS) entry which is preliminary data.</text>
</comment>